<sequence>MAKRARPGMRRKAIVLRDIDPPGTLATNLFRAVYNPVVQAWASGAERIIAAYAATVSEMTTDAPADVRAEIDGAAEQINRLVLLLTPDLRRWALSVEGYVRGRWRGAVLSATGVDLQTVIGPEDARQTLANYVEWNANLVADVSAQAKQRIGNAVFSGLSQRKPAREVAKDIREAVSMSRARSVRIASHQLSSLSGELARERRREAGLEVFAWHHSRKAHPRQDHVVRDGKLYTENPALVGKKVDGIEVRAAPPADDRAGVKPFCGCRERAVMVFEFDD</sequence>
<accession>A0A2W5NQW3</accession>
<evidence type="ECO:0000313" key="2">
    <source>
        <dbReference type="Proteomes" id="UP000249082"/>
    </source>
</evidence>
<gene>
    <name evidence="1" type="ORF">DI555_06970</name>
</gene>
<comment type="caution">
    <text evidence="1">The sequence shown here is derived from an EMBL/GenBank/DDBJ whole genome shotgun (WGS) entry which is preliminary data.</text>
</comment>
<dbReference type="EMBL" id="QFPX01000005">
    <property type="protein sequence ID" value="PZQ55912.1"/>
    <property type="molecule type" value="Genomic_DNA"/>
</dbReference>
<organism evidence="1 2">
    <name type="scientific">Novosphingobium pentaromativorans</name>
    <dbReference type="NCBI Taxonomy" id="205844"/>
    <lineage>
        <taxon>Bacteria</taxon>
        <taxon>Pseudomonadati</taxon>
        <taxon>Pseudomonadota</taxon>
        <taxon>Alphaproteobacteria</taxon>
        <taxon>Sphingomonadales</taxon>
        <taxon>Sphingomonadaceae</taxon>
        <taxon>Novosphingobium</taxon>
    </lineage>
</organism>
<proteinExistence type="predicted"/>
<dbReference type="AlphaFoldDB" id="A0A2W5NQW3"/>
<protein>
    <recommendedName>
        <fullName evidence="3">Phage head morphogenesis domain-containing protein</fullName>
    </recommendedName>
</protein>
<name>A0A2W5NQW3_9SPHN</name>
<dbReference type="Proteomes" id="UP000249082">
    <property type="component" value="Unassembled WGS sequence"/>
</dbReference>
<reference evidence="1 2" key="1">
    <citation type="submission" date="2017-08" db="EMBL/GenBank/DDBJ databases">
        <title>Infants hospitalized years apart are colonized by the same room-sourced microbial strains.</title>
        <authorList>
            <person name="Brooks B."/>
            <person name="Olm M.R."/>
            <person name="Firek B.A."/>
            <person name="Baker R."/>
            <person name="Thomas B.C."/>
            <person name="Morowitz M.J."/>
            <person name="Banfield J.F."/>
        </authorList>
    </citation>
    <scope>NUCLEOTIDE SEQUENCE [LARGE SCALE GENOMIC DNA]</scope>
    <source>
        <strain evidence="1">S2_005_002_R2_33</strain>
    </source>
</reference>
<evidence type="ECO:0008006" key="3">
    <source>
        <dbReference type="Google" id="ProtNLM"/>
    </source>
</evidence>
<evidence type="ECO:0000313" key="1">
    <source>
        <dbReference type="EMBL" id="PZQ55912.1"/>
    </source>
</evidence>